<keyword evidence="2" id="KW-1185">Reference proteome</keyword>
<comment type="caution">
    <text evidence="1">The sequence shown here is derived from an EMBL/GenBank/DDBJ whole genome shotgun (WGS) entry which is preliminary data.</text>
</comment>
<name>A0ABR5T884_9BURK</name>
<gene>
    <name evidence="1" type="ORF">WS72_19210</name>
</gene>
<organism evidence="1 2">
    <name type="scientific">Burkholderia savannae</name>
    <dbReference type="NCBI Taxonomy" id="1637837"/>
    <lineage>
        <taxon>Bacteria</taxon>
        <taxon>Pseudomonadati</taxon>
        <taxon>Pseudomonadota</taxon>
        <taxon>Betaproteobacteria</taxon>
        <taxon>Burkholderiales</taxon>
        <taxon>Burkholderiaceae</taxon>
        <taxon>Burkholderia</taxon>
        <taxon>pseudomallei group</taxon>
    </lineage>
</organism>
<dbReference type="Proteomes" id="UP000070255">
    <property type="component" value="Unassembled WGS sequence"/>
</dbReference>
<evidence type="ECO:0000313" key="1">
    <source>
        <dbReference type="EMBL" id="KWZ39542.1"/>
    </source>
</evidence>
<proteinExistence type="predicted"/>
<dbReference type="EMBL" id="LNJQ01000003">
    <property type="protein sequence ID" value="KWZ39542.1"/>
    <property type="molecule type" value="Genomic_DNA"/>
</dbReference>
<evidence type="ECO:0000313" key="2">
    <source>
        <dbReference type="Proteomes" id="UP000070255"/>
    </source>
</evidence>
<reference evidence="1 2" key="1">
    <citation type="submission" date="2015-11" db="EMBL/GenBank/DDBJ databases">
        <authorList>
            <person name="Sahl J."/>
            <person name="Wagner D."/>
            <person name="Keim P."/>
        </authorList>
    </citation>
    <scope>NUCLEOTIDE SEQUENCE [LARGE SCALE GENOMIC DNA]</scope>
    <source>
        <strain evidence="1 2">BDU18</strain>
    </source>
</reference>
<accession>A0ABR5T884</accession>
<sequence>MTEQDKQAIAVTQLSEAIAAVADAGPLRHANVVSIRVERDGGFTNVQAVIFTESPDLGAIMAARLNEPTTAERAGLPPNPPFLDAAQYLLSEGARLGAIDSDSAVRAVFGGTPK</sequence>
<protein>
    <submittedName>
        <fullName evidence="1">Uncharacterized protein</fullName>
    </submittedName>
</protein>